<evidence type="ECO:0000313" key="1">
    <source>
        <dbReference type="EMBL" id="SEN64352.1"/>
    </source>
</evidence>
<accession>A0A1H8I7W8</accession>
<evidence type="ECO:0000313" key="2">
    <source>
        <dbReference type="Proteomes" id="UP000199459"/>
    </source>
</evidence>
<protein>
    <submittedName>
        <fullName evidence="1">Uncharacterized protein</fullName>
    </submittedName>
</protein>
<proteinExistence type="predicted"/>
<dbReference type="AlphaFoldDB" id="A0A1H8I7W8"/>
<sequence>MVTLSINPISSLTDFVKLNSELLKVLGEGETAETGL</sequence>
<gene>
    <name evidence="1" type="ORF">SAMN05216325_12940</name>
</gene>
<dbReference type="EMBL" id="FOCP01000029">
    <property type="protein sequence ID" value="SEN64352.1"/>
    <property type="molecule type" value="Genomic_DNA"/>
</dbReference>
<reference evidence="1 2" key="1">
    <citation type="submission" date="2016-10" db="EMBL/GenBank/DDBJ databases">
        <authorList>
            <person name="de Groot N.N."/>
        </authorList>
    </citation>
    <scope>NUCLEOTIDE SEQUENCE [LARGE SCALE GENOMIC DNA]</scope>
    <source>
        <strain evidence="1 2">Nm22</strain>
    </source>
</reference>
<name>A0A1H8I7W8_9PROT</name>
<dbReference type="Proteomes" id="UP000199459">
    <property type="component" value="Unassembled WGS sequence"/>
</dbReference>
<organism evidence="1 2">
    <name type="scientific">Nitrosomonas marina</name>
    <dbReference type="NCBI Taxonomy" id="917"/>
    <lineage>
        <taxon>Bacteria</taxon>
        <taxon>Pseudomonadati</taxon>
        <taxon>Pseudomonadota</taxon>
        <taxon>Betaproteobacteria</taxon>
        <taxon>Nitrosomonadales</taxon>
        <taxon>Nitrosomonadaceae</taxon>
        <taxon>Nitrosomonas</taxon>
    </lineage>
</organism>